<accession>A0A1M5XFR9</accession>
<dbReference type="AlphaFoldDB" id="A0A1M5XFR9"/>
<dbReference type="Proteomes" id="UP000184241">
    <property type="component" value="Unassembled WGS sequence"/>
</dbReference>
<sequence length="97" mass="11405">MNMEILNKIDNLDDIVLIRCIIKRDYGDYFKAEDYQGNKYIIAKNKTSKKFRKGTDDTFYAVKEKTGVIFKKEVYHPVSSSEYIELKEHFEKGIGLN</sequence>
<proteinExistence type="predicted"/>
<reference evidence="1 2" key="1">
    <citation type="submission" date="2016-11" db="EMBL/GenBank/DDBJ databases">
        <authorList>
            <person name="Jaros S."/>
            <person name="Januszkiewicz K."/>
            <person name="Wedrychowicz H."/>
        </authorList>
    </citation>
    <scope>NUCLEOTIDE SEQUENCE [LARGE SCALE GENOMIC DNA]</scope>
    <source>
        <strain evidence="1 2">DSM 6191</strain>
    </source>
</reference>
<dbReference type="EMBL" id="FQXU01000005">
    <property type="protein sequence ID" value="SHH98725.1"/>
    <property type="molecule type" value="Genomic_DNA"/>
</dbReference>
<protein>
    <submittedName>
        <fullName evidence="1">Uncharacterized protein</fullName>
    </submittedName>
</protein>
<evidence type="ECO:0000313" key="1">
    <source>
        <dbReference type="EMBL" id="SHH98725.1"/>
    </source>
</evidence>
<organism evidence="1 2">
    <name type="scientific">Clostridium intestinale DSM 6191</name>
    <dbReference type="NCBI Taxonomy" id="1121320"/>
    <lineage>
        <taxon>Bacteria</taxon>
        <taxon>Bacillati</taxon>
        <taxon>Bacillota</taxon>
        <taxon>Clostridia</taxon>
        <taxon>Eubacteriales</taxon>
        <taxon>Clostridiaceae</taxon>
        <taxon>Clostridium</taxon>
    </lineage>
</organism>
<name>A0A1M5XFR9_9CLOT</name>
<gene>
    <name evidence="1" type="ORF">SAMN02745941_01404</name>
</gene>
<evidence type="ECO:0000313" key="2">
    <source>
        <dbReference type="Proteomes" id="UP000184241"/>
    </source>
</evidence>